<dbReference type="AlphaFoldDB" id="A0A4U1BGJ1"/>
<dbReference type="Proteomes" id="UP000305674">
    <property type="component" value="Unassembled WGS sequence"/>
</dbReference>
<dbReference type="OrthoDB" id="5772022at2"/>
<name>A0A4U1BGJ1_9GAMM</name>
<dbReference type="EMBL" id="SWCI01000003">
    <property type="protein sequence ID" value="TKB49832.1"/>
    <property type="molecule type" value="Genomic_DNA"/>
</dbReference>
<gene>
    <name evidence="1" type="ORF">FCL40_06655</name>
</gene>
<dbReference type="RefSeq" id="WP_136852382.1">
    <property type="nucleotide sequence ID" value="NZ_SWCI01000003.1"/>
</dbReference>
<protein>
    <submittedName>
        <fullName evidence="1">Uncharacterized protein</fullName>
    </submittedName>
</protein>
<keyword evidence="2" id="KW-1185">Reference proteome</keyword>
<evidence type="ECO:0000313" key="1">
    <source>
        <dbReference type="EMBL" id="TKB49832.1"/>
    </source>
</evidence>
<evidence type="ECO:0000313" key="2">
    <source>
        <dbReference type="Proteomes" id="UP000305674"/>
    </source>
</evidence>
<sequence length="65" mass="7345">MLWLLLMLVSSAFFYVEACKAGLSPKRWGIAGFLVGPMLWPLFRVHANLALRRAVGRGDVLWTIK</sequence>
<comment type="caution">
    <text evidence="1">The sequence shown here is derived from an EMBL/GenBank/DDBJ whole genome shotgun (WGS) entry which is preliminary data.</text>
</comment>
<reference evidence="1 2" key="1">
    <citation type="submission" date="2019-04" db="EMBL/GenBank/DDBJ databases">
        <authorList>
            <person name="Hwang J.C."/>
        </authorList>
    </citation>
    <scope>NUCLEOTIDE SEQUENCE [LARGE SCALE GENOMIC DNA]</scope>
    <source>
        <strain evidence="1 2">IMCC35001</strain>
    </source>
</reference>
<proteinExistence type="predicted"/>
<accession>A0A4U1BGJ1</accession>
<organism evidence="1 2">
    <name type="scientific">Ferrimonas sediminicola</name>
    <dbReference type="NCBI Taxonomy" id="2569538"/>
    <lineage>
        <taxon>Bacteria</taxon>
        <taxon>Pseudomonadati</taxon>
        <taxon>Pseudomonadota</taxon>
        <taxon>Gammaproteobacteria</taxon>
        <taxon>Alteromonadales</taxon>
        <taxon>Ferrimonadaceae</taxon>
        <taxon>Ferrimonas</taxon>
    </lineage>
</organism>